<keyword evidence="4" id="KW-0597">Phosphoprotein</keyword>
<sequence>FQAEFYTVELGNGVSWTVPVRYQNLQQLDKGTYGSVCVALDTQSGQRVAIKRLRRAFKTADDAKRTYREIKILRHIDHDNVVTLIDAFTPNRSLSEFTDVYLVTPYLGLNLTNGCLRSHLSPDHIRFLVYQILRGLKYLHSANIIHRDIKPGNLAVTEDCDLRILDLGLSRERDDQMTGYVVTRWYRAPEMMLEWEQYGLQSDIWSVGCVMAEMFNGLPLFPCSIHSDHMIRILSVTGFPDEDYLARIQSRDAIEFLTVLRQANTVQRTPLTDLCAGMDADAMDLLQRLLTLDPAKRITAAQALQHPYLARYHDPEDEPDGHLFVDELEKCEFSVEEWRRIVWEMLGRN</sequence>
<feature type="domain" description="Protein kinase" evidence="9">
    <location>
        <begin position="22"/>
        <end position="309"/>
    </location>
</feature>
<evidence type="ECO:0000256" key="5">
    <source>
        <dbReference type="ARBA" id="ARBA00022679"/>
    </source>
</evidence>
<dbReference type="WBParaSite" id="maker-uti_cns_0003546-snap-gene-0.10-mRNA-1">
    <property type="protein sequence ID" value="maker-uti_cns_0003546-snap-gene-0.10-mRNA-1"/>
    <property type="gene ID" value="maker-uti_cns_0003546-snap-gene-0.10"/>
</dbReference>
<keyword evidence="10" id="KW-1185">Reference proteome</keyword>
<dbReference type="FunFam" id="3.30.200.20:FF:000028">
    <property type="entry name" value="Mitogen-activated protein kinase"/>
    <property type="match status" value="1"/>
</dbReference>
<dbReference type="AlphaFoldDB" id="A0A1I8GX74"/>
<evidence type="ECO:0000256" key="3">
    <source>
        <dbReference type="ARBA" id="ARBA00022527"/>
    </source>
</evidence>
<evidence type="ECO:0000256" key="8">
    <source>
        <dbReference type="ARBA" id="ARBA00022840"/>
    </source>
</evidence>
<dbReference type="InterPro" id="IPR011009">
    <property type="entry name" value="Kinase-like_dom_sf"/>
</dbReference>
<dbReference type="GO" id="GO:0005524">
    <property type="term" value="F:ATP binding"/>
    <property type="evidence" value="ECO:0007669"/>
    <property type="project" value="UniProtKB-KW"/>
</dbReference>
<dbReference type="FunFam" id="1.10.510.10:FF:000684">
    <property type="entry name" value="Mitogen-activated protein kinase"/>
    <property type="match status" value="1"/>
</dbReference>
<evidence type="ECO:0000256" key="1">
    <source>
        <dbReference type="ARBA" id="ARBA00001946"/>
    </source>
</evidence>
<dbReference type="Gene3D" id="1.10.510.10">
    <property type="entry name" value="Transferase(Phosphotransferase) domain 1"/>
    <property type="match status" value="1"/>
</dbReference>
<keyword evidence="8" id="KW-0067">ATP-binding</keyword>
<dbReference type="PROSITE" id="PS01351">
    <property type="entry name" value="MAPK"/>
    <property type="match status" value="1"/>
</dbReference>
<dbReference type="GO" id="GO:0004707">
    <property type="term" value="F:MAP kinase activity"/>
    <property type="evidence" value="ECO:0007669"/>
    <property type="project" value="UniProtKB-EC"/>
</dbReference>
<proteinExistence type="predicted"/>
<evidence type="ECO:0000259" key="9">
    <source>
        <dbReference type="PROSITE" id="PS50011"/>
    </source>
</evidence>
<dbReference type="Gene3D" id="3.30.200.20">
    <property type="entry name" value="Phosphorylase Kinase, domain 1"/>
    <property type="match status" value="1"/>
</dbReference>
<dbReference type="SUPFAM" id="SSF56112">
    <property type="entry name" value="Protein kinase-like (PK-like)"/>
    <property type="match status" value="1"/>
</dbReference>
<dbReference type="InterPro" id="IPR050117">
    <property type="entry name" value="MAPK"/>
</dbReference>
<dbReference type="SMART" id="SM00220">
    <property type="entry name" value="S_TKc"/>
    <property type="match status" value="1"/>
</dbReference>
<evidence type="ECO:0000256" key="7">
    <source>
        <dbReference type="ARBA" id="ARBA00022777"/>
    </source>
</evidence>
<dbReference type="Pfam" id="PF00069">
    <property type="entry name" value="Pkinase"/>
    <property type="match status" value="1"/>
</dbReference>
<organism evidence="10 11">
    <name type="scientific">Macrostomum lignano</name>
    <dbReference type="NCBI Taxonomy" id="282301"/>
    <lineage>
        <taxon>Eukaryota</taxon>
        <taxon>Metazoa</taxon>
        <taxon>Spiralia</taxon>
        <taxon>Lophotrochozoa</taxon>
        <taxon>Platyhelminthes</taxon>
        <taxon>Rhabditophora</taxon>
        <taxon>Macrostomorpha</taxon>
        <taxon>Macrostomida</taxon>
        <taxon>Macrostomidae</taxon>
        <taxon>Macrostomum</taxon>
    </lineage>
</organism>
<evidence type="ECO:0000313" key="11">
    <source>
        <dbReference type="WBParaSite" id="maker-uti_cns_0003546-snap-gene-0.10-mRNA-1"/>
    </source>
</evidence>
<protein>
    <recommendedName>
        <fullName evidence="2">mitogen-activated protein kinase</fullName>
        <ecNumber evidence="2">2.7.11.24</ecNumber>
    </recommendedName>
</protein>
<dbReference type="EC" id="2.7.11.24" evidence="2"/>
<keyword evidence="3" id="KW-0723">Serine/threonine-protein kinase</keyword>
<evidence type="ECO:0000256" key="6">
    <source>
        <dbReference type="ARBA" id="ARBA00022741"/>
    </source>
</evidence>
<keyword evidence="5" id="KW-0808">Transferase</keyword>
<reference evidence="11" key="1">
    <citation type="submission" date="2016-11" db="UniProtKB">
        <authorList>
            <consortium name="WormBaseParasite"/>
        </authorList>
    </citation>
    <scope>IDENTIFICATION</scope>
</reference>
<dbReference type="Proteomes" id="UP000095280">
    <property type="component" value="Unplaced"/>
</dbReference>
<dbReference type="GO" id="GO:0005737">
    <property type="term" value="C:cytoplasm"/>
    <property type="evidence" value="ECO:0007669"/>
    <property type="project" value="UniProtKB-ARBA"/>
</dbReference>
<name>A0A1I8GX74_9PLAT</name>
<dbReference type="InterPro" id="IPR000719">
    <property type="entry name" value="Prot_kinase_dom"/>
</dbReference>
<dbReference type="PROSITE" id="PS50011">
    <property type="entry name" value="PROTEIN_KINASE_DOM"/>
    <property type="match status" value="1"/>
</dbReference>
<accession>A0A1I8GX74</accession>
<comment type="cofactor">
    <cofactor evidence="1">
        <name>Mg(2+)</name>
        <dbReference type="ChEBI" id="CHEBI:18420"/>
    </cofactor>
</comment>
<dbReference type="PANTHER" id="PTHR24055">
    <property type="entry name" value="MITOGEN-ACTIVATED PROTEIN KINASE"/>
    <property type="match status" value="1"/>
</dbReference>
<keyword evidence="7" id="KW-0418">Kinase</keyword>
<evidence type="ECO:0000256" key="4">
    <source>
        <dbReference type="ARBA" id="ARBA00022553"/>
    </source>
</evidence>
<dbReference type="InterPro" id="IPR003527">
    <property type="entry name" value="MAP_kinase_CS"/>
</dbReference>
<evidence type="ECO:0000313" key="10">
    <source>
        <dbReference type="Proteomes" id="UP000095280"/>
    </source>
</evidence>
<keyword evidence="6" id="KW-0547">Nucleotide-binding</keyword>
<evidence type="ECO:0000256" key="2">
    <source>
        <dbReference type="ARBA" id="ARBA00012411"/>
    </source>
</evidence>